<feature type="chain" id="PRO_5016015547" evidence="1">
    <location>
        <begin position="26"/>
        <end position="121"/>
    </location>
</feature>
<feature type="signal peptide" evidence="1">
    <location>
        <begin position="1"/>
        <end position="25"/>
    </location>
</feature>
<gene>
    <name evidence="2" type="ORF">DK389_10675</name>
</gene>
<organism evidence="2 3">
    <name type="scientific">Methylobacterium durans</name>
    <dbReference type="NCBI Taxonomy" id="2202825"/>
    <lineage>
        <taxon>Bacteria</taxon>
        <taxon>Pseudomonadati</taxon>
        <taxon>Pseudomonadota</taxon>
        <taxon>Alphaproteobacteria</taxon>
        <taxon>Hyphomicrobiales</taxon>
        <taxon>Methylobacteriaceae</taxon>
        <taxon>Methylobacterium</taxon>
    </lineage>
</organism>
<proteinExistence type="predicted"/>
<dbReference type="Proteomes" id="UP000245926">
    <property type="component" value="Chromosome"/>
</dbReference>
<dbReference type="AlphaFoldDB" id="A0A2U8W465"/>
<keyword evidence="3" id="KW-1185">Reference proteome</keyword>
<reference evidence="3" key="1">
    <citation type="submission" date="2018-05" db="EMBL/GenBank/DDBJ databases">
        <title>Complete Genome Sequence of Methylobacterium sp. 17SD2-17.</title>
        <authorList>
            <person name="Srinivasan S."/>
        </authorList>
    </citation>
    <scope>NUCLEOTIDE SEQUENCE [LARGE SCALE GENOMIC DNA]</scope>
    <source>
        <strain evidence="3">17SD2-17</strain>
    </source>
</reference>
<evidence type="ECO:0000256" key="1">
    <source>
        <dbReference type="SAM" id="SignalP"/>
    </source>
</evidence>
<sequence>MARSALLPIALSALVLAGLGGGARADQFKIAPCALSGTCFGPKKAPPIKVIPGLGVKKPGGYGYGYGYGPGWGYGAAALAGGLALGAIAASAAEAGSCTIERQRVEDEEGNVYVRRVRVCE</sequence>
<keyword evidence="1" id="KW-0732">Signal</keyword>
<evidence type="ECO:0000313" key="3">
    <source>
        <dbReference type="Proteomes" id="UP000245926"/>
    </source>
</evidence>
<accession>A0A2U8W465</accession>
<dbReference type="KEGG" id="mets:DK389_10675"/>
<name>A0A2U8W465_9HYPH</name>
<dbReference type="EMBL" id="CP029550">
    <property type="protein sequence ID" value="AWN40903.1"/>
    <property type="molecule type" value="Genomic_DNA"/>
</dbReference>
<evidence type="ECO:0000313" key="2">
    <source>
        <dbReference type="EMBL" id="AWN40903.1"/>
    </source>
</evidence>
<dbReference type="OrthoDB" id="8020720at2"/>
<dbReference type="RefSeq" id="WP_109889454.1">
    <property type="nucleotide sequence ID" value="NZ_CP029550.1"/>
</dbReference>
<protein>
    <submittedName>
        <fullName evidence="2">Uncharacterized protein</fullName>
    </submittedName>
</protein>